<name>A0A5C8ZNG6_9GAMM</name>
<evidence type="ECO:0000313" key="9">
    <source>
        <dbReference type="Proteomes" id="UP000321933"/>
    </source>
</evidence>
<dbReference type="InterPro" id="IPR017039">
    <property type="entry name" value="Virul_fac_BrkB"/>
</dbReference>
<sequence length="409" mass="46440">MDALNDKFKKIWPRIPYVAQRFGADRCSDNAAALTYMSLFALVPLMTVLYTMASAVPAFTGLEARMQDLMFEHLLPDTSTELEAYLEDFSRQAKNLTGFGIVFLVVTAVLMLRNIERAFNLIWRTGENRSALSSFLIYWAVLSLAPITIGLALGIPGMVAAAALFVEDYDVIGVTDLLLQLTPLLLTAAGFTLLYVTVPNCRVPFRHALAGGFLAAVAFNLSRTLFAKLVAGSSITFIYGAFAAVPLFLLWIYLSWIIVLLGGIFVHSLSSYQSSDQAARPTALKALDVLYLFWSRQRSGRPVRELELLSGRIKVVQGLDSETWRNLREIFMQHNLIAQDQRGNYFLCRDLHTISFWQVKEWVNAEHALDREDIEAQLDWQQRAYKMLRDERRHQREHLNMNLVELFEE</sequence>
<feature type="transmembrane region" description="Helical" evidence="7">
    <location>
        <begin position="208"/>
        <end position="231"/>
    </location>
</feature>
<evidence type="ECO:0000256" key="1">
    <source>
        <dbReference type="ARBA" id="ARBA00004651"/>
    </source>
</evidence>
<keyword evidence="5 7" id="KW-1133">Transmembrane helix</keyword>
<keyword evidence="4 7" id="KW-0812">Transmembrane</keyword>
<dbReference type="Proteomes" id="UP000321933">
    <property type="component" value="Unassembled WGS sequence"/>
</dbReference>
<evidence type="ECO:0000256" key="6">
    <source>
        <dbReference type="ARBA" id="ARBA00023136"/>
    </source>
</evidence>
<feature type="transmembrane region" description="Helical" evidence="7">
    <location>
        <begin position="237"/>
        <end position="266"/>
    </location>
</feature>
<organism evidence="8 9">
    <name type="scientific">Parahaliea aestuarii</name>
    <dbReference type="NCBI Taxonomy" id="1852021"/>
    <lineage>
        <taxon>Bacteria</taxon>
        <taxon>Pseudomonadati</taxon>
        <taxon>Pseudomonadota</taxon>
        <taxon>Gammaproteobacteria</taxon>
        <taxon>Cellvibrionales</taxon>
        <taxon>Halieaceae</taxon>
        <taxon>Parahaliea</taxon>
    </lineage>
</organism>
<proteinExistence type="inferred from homology"/>
<dbReference type="InterPro" id="IPR023679">
    <property type="entry name" value="UPF0761_bac"/>
</dbReference>
<dbReference type="HAMAP" id="MF_00672">
    <property type="entry name" value="UPF0761"/>
    <property type="match status" value="1"/>
</dbReference>
<keyword evidence="9" id="KW-1185">Reference proteome</keyword>
<feature type="transmembrane region" description="Helical" evidence="7">
    <location>
        <begin position="96"/>
        <end position="115"/>
    </location>
</feature>
<dbReference type="RefSeq" id="WP_148065603.1">
    <property type="nucleotide sequence ID" value="NZ_VRYZ01000008.1"/>
</dbReference>
<keyword evidence="6 7" id="KW-0472">Membrane</keyword>
<dbReference type="AlphaFoldDB" id="A0A5C8ZNG6"/>
<feature type="transmembrane region" description="Helical" evidence="7">
    <location>
        <begin position="31"/>
        <end position="53"/>
    </location>
</feature>
<dbReference type="EMBL" id="VRYZ01000008">
    <property type="protein sequence ID" value="TXS89745.1"/>
    <property type="molecule type" value="Genomic_DNA"/>
</dbReference>
<evidence type="ECO:0000256" key="4">
    <source>
        <dbReference type="ARBA" id="ARBA00022692"/>
    </source>
</evidence>
<dbReference type="GO" id="GO:0005886">
    <property type="term" value="C:plasma membrane"/>
    <property type="evidence" value="ECO:0007669"/>
    <property type="project" value="UniProtKB-SubCell"/>
</dbReference>
<dbReference type="NCBIfam" id="TIGR00765">
    <property type="entry name" value="yihY_not_rbn"/>
    <property type="match status" value="1"/>
</dbReference>
<comment type="caution">
    <text evidence="8">The sequence shown here is derived from an EMBL/GenBank/DDBJ whole genome shotgun (WGS) entry which is preliminary data.</text>
</comment>
<dbReference type="Pfam" id="PF03631">
    <property type="entry name" value="Virul_fac_BrkB"/>
    <property type="match status" value="1"/>
</dbReference>
<keyword evidence="2 7" id="KW-1003">Cell membrane</keyword>
<evidence type="ECO:0000256" key="5">
    <source>
        <dbReference type="ARBA" id="ARBA00022989"/>
    </source>
</evidence>
<comment type="subcellular location">
    <subcellularLocation>
        <location evidence="1 7">Cell membrane</location>
        <topology evidence="1 7">Multi-pass membrane protein</topology>
    </subcellularLocation>
</comment>
<comment type="similarity">
    <text evidence="7">Belongs to the UPF0761 family.</text>
</comment>
<reference evidence="8 9" key="1">
    <citation type="submission" date="2019-08" db="EMBL/GenBank/DDBJ databases">
        <title>Parahaliea maris sp. nov., isolated from the surface seawater.</title>
        <authorList>
            <person name="Liu Y."/>
        </authorList>
    </citation>
    <scope>NUCLEOTIDE SEQUENCE [LARGE SCALE GENOMIC DNA]</scope>
    <source>
        <strain evidence="8 9">S2-26</strain>
    </source>
</reference>
<dbReference type="PANTHER" id="PTHR30213">
    <property type="entry name" value="INNER MEMBRANE PROTEIN YHJD"/>
    <property type="match status" value="1"/>
</dbReference>
<feature type="transmembrane region" description="Helical" evidence="7">
    <location>
        <begin position="136"/>
        <end position="165"/>
    </location>
</feature>
<keyword evidence="3" id="KW-0997">Cell inner membrane</keyword>
<protein>
    <recommendedName>
        <fullName evidence="7">UPF0761 membrane protein FVW59_17220</fullName>
    </recommendedName>
</protein>
<evidence type="ECO:0000313" key="8">
    <source>
        <dbReference type="EMBL" id="TXS89745.1"/>
    </source>
</evidence>
<gene>
    <name evidence="8" type="ORF">FVW59_17220</name>
</gene>
<dbReference type="PANTHER" id="PTHR30213:SF0">
    <property type="entry name" value="UPF0761 MEMBRANE PROTEIN YIHY"/>
    <property type="match status" value="1"/>
</dbReference>
<evidence type="ECO:0000256" key="7">
    <source>
        <dbReference type="HAMAP-Rule" id="MF_00672"/>
    </source>
</evidence>
<dbReference type="OrthoDB" id="9808671at2"/>
<evidence type="ECO:0000256" key="3">
    <source>
        <dbReference type="ARBA" id="ARBA00022519"/>
    </source>
</evidence>
<accession>A0A5C8ZNG6</accession>
<feature type="transmembrane region" description="Helical" evidence="7">
    <location>
        <begin position="177"/>
        <end position="196"/>
    </location>
</feature>
<evidence type="ECO:0000256" key="2">
    <source>
        <dbReference type="ARBA" id="ARBA00022475"/>
    </source>
</evidence>